<dbReference type="CDD" id="cd22791">
    <property type="entry name" value="OTU_VRTN"/>
    <property type="match status" value="1"/>
</dbReference>
<gene>
    <name evidence="3" type="ORF">FSP39_003417</name>
</gene>
<dbReference type="InterPro" id="IPR018289">
    <property type="entry name" value="MULE_transposase_dom"/>
</dbReference>
<evidence type="ECO:0000313" key="3">
    <source>
        <dbReference type="EMBL" id="KAK3096799.1"/>
    </source>
</evidence>
<name>A0AA88YH61_PINIB</name>
<dbReference type="EMBL" id="VSWD01000007">
    <property type="protein sequence ID" value="KAK3096799.1"/>
    <property type="molecule type" value="Genomic_DNA"/>
</dbReference>
<evidence type="ECO:0000259" key="2">
    <source>
        <dbReference type="PROSITE" id="PS50802"/>
    </source>
</evidence>
<accession>A0AA88YH61</accession>
<proteinExistence type="predicted"/>
<feature type="region of interest" description="Disordered" evidence="1">
    <location>
        <begin position="525"/>
        <end position="558"/>
    </location>
</feature>
<reference evidence="3" key="1">
    <citation type="submission" date="2019-08" db="EMBL/GenBank/DDBJ databases">
        <title>The improved chromosome-level genome for the pearl oyster Pinctada fucata martensii using PacBio sequencing and Hi-C.</title>
        <authorList>
            <person name="Zheng Z."/>
        </authorList>
    </citation>
    <scope>NUCLEOTIDE SEQUENCE</scope>
    <source>
        <strain evidence="3">ZZ-2019</strain>
        <tissue evidence="3">Adductor muscle</tissue>
    </source>
</reference>
<dbReference type="Proteomes" id="UP001186944">
    <property type="component" value="Unassembled WGS sequence"/>
</dbReference>
<sequence>MVFYKSNEYNSVIDFRLSNVLSRPIPDQKAAARSEQLLLETYSVSVPSSSSSRNCEMTVDRVSKDILTLHHPATLLQIYPVLTGADGNCLYRAMSLALTQSERHHVHLRLLTAIEIILHTNHYDTSSKKYVDLICDNRIVVCSYDQLVKEAVILKSFSSMCHMYALSAAIGEPVRSYYPPQFNAEFVSEPHTRKVVGRGVNKSSPPVATIMWSQTSFGDTFNPNHFVPLVQRNAQNDAEISVVNVDDDDTSADAFVDLSDDIDVHNVSVHEVERDRESDGNVNDSREESKARGDIDECQMNETKEGVVENVGDHIDKPHPLACGILNGNFLSVEELISIFENPNESKSLNHIPSGLKENVVFLLKNDPKSDSSNDSKRSFPDDCGIWDTKTGTSPKSVFLKTNDGKLKLIFLRKGHYHFQKKVKGKMTYEKIEPQPSPSNLVTIQRYYTTLKKDKQYRKRVTCKLETDSQYSICEYIGKFPGLSSHGNSKSGDSEYVRTPSAVMSEMSALLKQKTPLQVYNEMTLKHDELSGPKNKQQVRDKKKNDKLKDNPTSGNKQNLADHIAQIDNLVTNNETIVQSVIRNQGKAPCLILYTEEQIKDMKNICCTGKSILGVDKTFNLSDMHVTVTCYKQVSIVDETSHDHPIFLGPIFIHDNSDFQTYSNFFMHLSTILASTDCSKLVIGSDEEAALVNAITHAFPNSTHILCSRHIQQNARQRLTDDAVSKSDRDTILDMIFGSDGLVNANDSICFDEKSVEIETKCEDISNKFLSYFQKRLKETIRKKVNEPQIACDLESWTNNNSESINNVLKHLVQWKSKPLMDLINAISTYVNAQFKDIRRSIVGVGQFRLSKSHKHFEVSKTVWVSKTDEERSRLYKRCRNFISKDSKTITSTDGQTTVVAPRAHGKKLGQIKRKINAKTTTITKKVRT</sequence>
<protein>
    <recommendedName>
        <fullName evidence="2">OTU domain-containing protein</fullName>
    </recommendedName>
</protein>
<dbReference type="Gene3D" id="3.90.70.80">
    <property type="match status" value="1"/>
</dbReference>
<dbReference type="PROSITE" id="PS50802">
    <property type="entry name" value="OTU"/>
    <property type="match status" value="1"/>
</dbReference>
<feature type="region of interest" description="Disordered" evidence="1">
    <location>
        <begin position="271"/>
        <end position="293"/>
    </location>
</feature>
<dbReference type="Pfam" id="PF10551">
    <property type="entry name" value="MULE"/>
    <property type="match status" value="1"/>
</dbReference>
<comment type="caution">
    <text evidence="3">The sequence shown here is derived from an EMBL/GenBank/DDBJ whole genome shotgun (WGS) entry which is preliminary data.</text>
</comment>
<dbReference type="InterPro" id="IPR038765">
    <property type="entry name" value="Papain-like_cys_pep_sf"/>
</dbReference>
<dbReference type="InterPro" id="IPR047273">
    <property type="entry name" value="VRTN_OTU_dom"/>
</dbReference>
<dbReference type="SUPFAM" id="SSF54001">
    <property type="entry name" value="Cysteine proteinases"/>
    <property type="match status" value="1"/>
</dbReference>
<evidence type="ECO:0000256" key="1">
    <source>
        <dbReference type="SAM" id="MobiDB-lite"/>
    </source>
</evidence>
<feature type="domain" description="OTU" evidence="2">
    <location>
        <begin position="78"/>
        <end position="232"/>
    </location>
</feature>
<evidence type="ECO:0000313" key="4">
    <source>
        <dbReference type="Proteomes" id="UP001186944"/>
    </source>
</evidence>
<dbReference type="InterPro" id="IPR003323">
    <property type="entry name" value="OTU_dom"/>
</dbReference>
<feature type="compositionally biased region" description="Basic and acidic residues" evidence="1">
    <location>
        <begin position="538"/>
        <end position="550"/>
    </location>
</feature>
<dbReference type="AlphaFoldDB" id="A0AA88YH61"/>
<keyword evidence="4" id="KW-1185">Reference proteome</keyword>
<organism evidence="3 4">
    <name type="scientific">Pinctada imbricata</name>
    <name type="common">Atlantic pearl-oyster</name>
    <name type="synonym">Pinctada martensii</name>
    <dbReference type="NCBI Taxonomy" id="66713"/>
    <lineage>
        <taxon>Eukaryota</taxon>
        <taxon>Metazoa</taxon>
        <taxon>Spiralia</taxon>
        <taxon>Lophotrochozoa</taxon>
        <taxon>Mollusca</taxon>
        <taxon>Bivalvia</taxon>
        <taxon>Autobranchia</taxon>
        <taxon>Pteriomorphia</taxon>
        <taxon>Pterioida</taxon>
        <taxon>Pterioidea</taxon>
        <taxon>Pteriidae</taxon>
        <taxon>Pinctada</taxon>
    </lineage>
</organism>